<dbReference type="eggNOG" id="ENOG5033DQG">
    <property type="taxonomic scope" value="Bacteria"/>
</dbReference>
<keyword evidence="1" id="KW-0472">Membrane</keyword>
<evidence type="ECO:0000313" key="2">
    <source>
        <dbReference type="EMBL" id="KDN20899.1"/>
    </source>
</evidence>
<dbReference type="EMBL" id="JMQI01000035">
    <property type="protein sequence ID" value="KDN20899.1"/>
    <property type="molecule type" value="Genomic_DNA"/>
</dbReference>
<keyword evidence="3" id="KW-1185">Reference proteome</keyword>
<sequence length="208" mass="22437">MSAPQHDPELFDELMRTELRSQPISRYAVATLVSGLLGGLLAPVFGAIAISRIRKQRQRGLVLVVCGLVAFTAWMGVLAYEIGTGTAWWQQRHTAQERLPDGVAHGLDLAAGDCFWAPAVSGETDVFRRPCTAGHTGEAFAVLPLGEGPMPDILDVYRTALARCEAGGRPVPGVRVQVVTPTSASWDQGKHRAVCYYHFAAETTGPVR</sequence>
<dbReference type="RefSeq" id="WP_235190865.1">
    <property type="nucleotide sequence ID" value="NZ_JMQI01000035.1"/>
</dbReference>
<evidence type="ECO:0000256" key="1">
    <source>
        <dbReference type="SAM" id="Phobius"/>
    </source>
</evidence>
<gene>
    <name evidence="2" type="ORF">DV20_18145</name>
</gene>
<evidence type="ECO:0000313" key="3">
    <source>
        <dbReference type="Proteomes" id="UP000027345"/>
    </source>
</evidence>
<dbReference type="STRING" id="287986.DV20_18145"/>
<comment type="caution">
    <text evidence="2">The sequence shown here is derived from an EMBL/GenBank/DDBJ whole genome shotgun (WGS) entry which is preliminary data.</text>
</comment>
<feature type="transmembrane region" description="Helical" evidence="1">
    <location>
        <begin position="24"/>
        <end position="48"/>
    </location>
</feature>
<name>A0A066U9U9_9PSEU</name>
<keyword evidence="1" id="KW-0812">Transmembrane</keyword>
<reference evidence="2 3" key="1">
    <citation type="submission" date="2014-05" db="EMBL/GenBank/DDBJ databases">
        <title>Draft genome sequence of Amycolatopsis rifamycinica DSM 46095.</title>
        <authorList>
            <person name="Lal R."/>
            <person name="Saxena A."/>
            <person name="Kumari R."/>
            <person name="Mukherjee U."/>
            <person name="Singh P."/>
            <person name="Sangwan N."/>
            <person name="Mahato N.K."/>
        </authorList>
    </citation>
    <scope>NUCLEOTIDE SEQUENCE [LARGE SCALE GENOMIC DNA]</scope>
    <source>
        <strain evidence="2 3">DSM 46095</strain>
    </source>
</reference>
<protein>
    <recommendedName>
        <fullName evidence="4">DUF4190 domain-containing protein</fullName>
    </recommendedName>
</protein>
<proteinExistence type="predicted"/>
<dbReference type="Proteomes" id="UP000027345">
    <property type="component" value="Unassembled WGS sequence"/>
</dbReference>
<accession>A0A066U9U9</accession>
<evidence type="ECO:0008006" key="4">
    <source>
        <dbReference type="Google" id="ProtNLM"/>
    </source>
</evidence>
<dbReference type="AlphaFoldDB" id="A0A066U9U9"/>
<organism evidence="2 3">
    <name type="scientific">Amycolatopsis rifamycinica</name>
    <dbReference type="NCBI Taxonomy" id="287986"/>
    <lineage>
        <taxon>Bacteria</taxon>
        <taxon>Bacillati</taxon>
        <taxon>Actinomycetota</taxon>
        <taxon>Actinomycetes</taxon>
        <taxon>Pseudonocardiales</taxon>
        <taxon>Pseudonocardiaceae</taxon>
        <taxon>Amycolatopsis</taxon>
    </lineage>
</organism>
<keyword evidence="1" id="KW-1133">Transmembrane helix</keyword>
<feature type="transmembrane region" description="Helical" evidence="1">
    <location>
        <begin position="60"/>
        <end position="80"/>
    </location>
</feature>